<dbReference type="EMBL" id="JACIFZ010000001">
    <property type="protein sequence ID" value="MBB4219471.1"/>
    <property type="molecule type" value="Genomic_DNA"/>
</dbReference>
<dbReference type="RefSeq" id="WP_184634690.1">
    <property type="nucleotide sequence ID" value="NZ_JACIFZ010000001.1"/>
</dbReference>
<dbReference type="Proteomes" id="UP000524450">
    <property type="component" value="Unassembled WGS sequence"/>
</dbReference>
<evidence type="ECO:0008006" key="3">
    <source>
        <dbReference type="Google" id="ProtNLM"/>
    </source>
</evidence>
<organism evidence="1 2">
    <name type="scientific">Variovorax guangxiensis</name>
    <dbReference type="NCBI Taxonomy" id="1775474"/>
    <lineage>
        <taxon>Bacteria</taxon>
        <taxon>Pseudomonadati</taxon>
        <taxon>Pseudomonadota</taxon>
        <taxon>Betaproteobacteria</taxon>
        <taxon>Burkholderiales</taxon>
        <taxon>Comamonadaceae</taxon>
        <taxon>Variovorax</taxon>
    </lineage>
</organism>
<evidence type="ECO:0000313" key="1">
    <source>
        <dbReference type="EMBL" id="MBB4219471.1"/>
    </source>
</evidence>
<comment type="caution">
    <text evidence="1">The sequence shown here is derived from an EMBL/GenBank/DDBJ whole genome shotgun (WGS) entry which is preliminary data.</text>
</comment>
<accession>A0A840FQ34</accession>
<sequence>MKEQFESTLPRGRWLCAGVALICTIAFKGAIACSLGGLEREVQFPPTSTRLGSEQVISLTSWFIEQKDARRATHGIYRADILAFAIKGDADSSRKAHLRLAEIAGLLKTLSDGTSFEVETHVDELESPPTRRLERLDRLQATVQPACAKTRSCCKWIEGPAASPQQQ</sequence>
<name>A0A840FQ34_9BURK</name>
<proteinExistence type="predicted"/>
<dbReference type="AlphaFoldDB" id="A0A840FQ34"/>
<protein>
    <recommendedName>
        <fullName evidence="3">OmpA-like domain-containing protein</fullName>
    </recommendedName>
</protein>
<gene>
    <name evidence="1" type="ORF">GGD71_000218</name>
</gene>
<reference evidence="1 2" key="1">
    <citation type="submission" date="2020-08" db="EMBL/GenBank/DDBJ databases">
        <title>Genomic Encyclopedia of Type Strains, Phase IV (KMG-V): Genome sequencing to study the core and pangenomes of soil and plant-associated prokaryotes.</title>
        <authorList>
            <person name="Whitman W."/>
        </authorList>
    </citation>
    <scope>NUCLEOTIDE SEQUENCE [LARGE SCALE GENOMIC DNA]</scope>
    <source>
        <strain evidence="1 2">34/80</strain>
    </source>
</reference>
<evidence type="ECO:0000313" key="2">
    <source>
        <dbReference type="Proteomes" id="UP000524450"/>
    </source>
</evidence>